<gene>
    <name evidence="1" type="ordered locus">Turpa_0341</name>
</gene>
<dbReference type="STRING" id="869212.Turpa_0341"/>
<accession>I4B144</accession>
<dbReference type="KEGG" id="tpx:Turpa_0341"/>
<dbReference type="EMBL" id="CP002959">
    <property type="protein sequence ID" value="AFM11001.1"/>
    <property type="molecule type" value="Genomic_DNA"/>
</dbReference>
<evidence type="ECO:0000313" key="2">
    <source>
        <dbReference type="Proteomes" id="UP000006048"/>
    </source>
</evidence>
<dbReference type="AlphaFoldDB" id="I4B144"/>
<sequence length="476" mass="53386">MLAAVQPAPSVHAVNVGGAKRKKYKSAASIWWPLHVPAEIIAETMKLIRLIGISPLLALLLILAGISQNCTAGGKRAAAASDPNAGRVAVPDAAELAKMPGIETVLAHPILPQHRELYFDCIENSAGITGLRAQFAEFDLFPKAPHNDREFYLAEEAGWPFVVGYHGRSRMQPGRTVLVGLRGEASGFHKSAATASFLRLYQDLPAATLVTVDEYRYVDKATGGKKPLAPICHRGRYPDRYINTESPGFENDGGKRLLWRLTAHRNPVIIVSYSNATTPRNQLLDRRIRKGQQWDFKHIKDYKSFLGEYLLNTSFPEGVYPFIKGFIDMEGNYEVNKPFWDMLAYIKLEVERDPEKFFYSAARIDKYDAYAGHLAMIAALDLTGVEDADGVIRFTNDRQNVVLDLVTNPYEPFYRGTSGDIRKLTRMQVYTGKQIKRPRATHFKMGDWTVERVLTTTNFLESLKQAPLEISLARIQ</sequence>
<evidence type="ECO:0000313" key="1">
    <source>
        <dbReference type="EMBL" id="AFM11001.1"/>
    </source>
</evidence>
<keyword evidence="2" id="KW-1185">Reference proteome</keyword>
<name>I4B144_TURPD</name>
<proteinExistence type="predicted"/>
<protein>
    <submittedName>
        <fullName evidence="1">Uncharacterized protein</fullName>
    </submittedName>
</protein>
<organism evidence="1 2">
    <name type="scientific">Turneriella parva (strain ATCC BAA-1111 / DSM 21527 / NCTC 11395 / H)</name>
    <name type="common">Leptospira parva</name>
    <dbReference type="NCBI Taxonomy" id="869212"/>
    <lineage>
        <taxon>Bacteria</taxon>
        <taxon>Pseudomonadati</taxon>
        <taxon>Spirochaetota</taxon>
        <taxon>Spirochaetia</taxon>
        <taxon>Leptospirales</taxon>
        <taxon>Leptospiraceae</taxon>
        <taxon>Turneriella</taxon>
    </lineage>
</organism>
<dbReference type="HOGENOM" id="CLU_573561_0_0_12"/>
<reference evidence="1 2" key="1">
    <citation type="submission" date="2012-06" db="EMBL/GenBank/DDBJ databases">
        <title>The complete chromosome of genome of Turneriella parva DSM 21527.</title>
        <authorList>
            <consortium name="US DOE Joint Genome Institute (JGI-PGF)"/>
            <person name="Lucas S."/>
            <person name="Han J."/>
            <person name="Lapidus A."/>
            <person name="Bruce D."/>
            <person name="Goodwin L."/>
            <person name="Pitluck S."/>
            <person name="Peters L."/>
            <person name="Kyrpides N."/>
            <person name="Mavromatis K."/>
            <person name="Ivanova N."/>
            <person name="Mikhailova N."/>
            <person name="Chertkov O."/>
            <person name="Detter J.C."/>
            <person name="Tapia R."/>
            <person name="Han C."/>
            <person name="Land M."/>
            <person name="Hauser L."/>
            <person name="Markowitz V."/>
            <person name="Cheng J.-F."/>
            <person name="Hugenholtz P."/>
            <person name="Woyke T."/>
            <person name="Wu D."/>
            <person name="Gronow S."/>
            <person name="Wellnitz S."/>
            <person name="Brambilla E."/>
            <person name="Klenk H.-P."/>
            <person name="Eisen J.A."/>
        </authorList>
    </citation>
    <scope>NUCLEOTIDE SEQUENCE [LARGE SCALE GENOMIC DNA]</scope>
    <source>
        <strain evidence="2">ATCC BAA-1111 / DSM 21527 / NCTC 11395 / H</strain>
    </source>
</reference>
<dbReference type="Proteomes" id="UP000006048">
    <property type="component" value="Chromosome"/>
</dbReference>